<evidence type="ECO:0000313" key="3">
    <source>
        <dbReference type="Proteomes" id="UP001251217"/>
    </source>
</evidence>
<gene>
    <name evidence="2" type="ORF">J2W56_002019</name>
</gene>
<accession>A0ABU1XCM3</accession>
<dbReference type="InterPro" id="IPR012337">
    <property type="entry name" value="RNaseH-like_sf"/>
</dbReference>
<dbReference type="InterPro" id="IPR001584">
    <property type="entry name" value="Integrase_cat-core"/>
</dbReference>
<keyword evidence="3" id="KW-1185">Reference proteome</keyword>
<dbReference type="Proteomes" id="UP001251217">
    <property type="component" value="Unassembled WGS sequence"/>
</dbReference>
<dbReference type="Pfam" id="PF13683">
    <property type="entry name" value="rve_3"/>
    <property type="match status" value="1"/>
</dbReference>
<proteinExistence type="predicted"/>
<dbReference type="SUPFAM" id="SSF53098">
    <property type="entry name" value="Ribonuclease H-like"/>
    <property type="match status" value="1"/>
</dbReference>
<sequence>MDNGPEMFSVALQQFCADRVGISCIPPATPWNNGYIESFNRRLRHECLNRNHWATLLKARVASDFKTDHNQRHRHSALGYQTPAECAARCSQTHHPVACSIN</sequence>
<name>A0ABU1XCM3_9NOCA</name>
<dbReference type="InterPro" id="IPR036397">
    <property type="entry name" value="RNaseH_sf"/>
</dbReference>
<feature type="domain" description="Integrase catalytic" evidence="1">
    <location>
        <begin position="1"/>
        <end position="91"/>
    </location>
</feature>
<dbReference type="Gene3D" id="3.30.420.10">
    <property type="entry name" value="Ribonuclease H-like superfamily/Ribonuclease H"/>
    <property type="match status" value="1"/>
</dbReference>
<evidence type="ECO:0000259" key="1">
    <source>
        <dbReference type="PROSITE" id="PS50994"/>
    </source>
</evidence>
<dbReference type="EMBL" id="JAVDWW010000003">
    <property type="protein sequence ID" value="MDR7168288.1"/>
    <property type="molecule type" value="Genomic_DNA"/>
</dbReference>
<dbReference type="PANTHER" id="PTHR47515:SF1">
    <property type="entry name" value="BLR2054 PROTEIN"/>
    <property type="match status" value="1"/>
</dbReference>
<dbReference type="PROSITE" id="PS50994">
    <property type="entry name" value="INTEGRASE"/>
    <property type="match status" value="1"/>
</dbReference>
<comment type="caution">
    <text evidence="2">The sequence shown here is derived from an EMBL/GenBank/DDBJ whole genome shotgun (WGS) entry which is preliminary data.</text>
</comment>
<dbReference type="PANTHER" id="PTHR47515">
    <property type="entry name" value="LOW CALCIUM RESPONSE LOCUS PROTEIN T"/>
    <property type="match status" value="1"/>
</dbReference>
<organism evidence="2 3">
    <name type="scientific">Nocardia kruczakiae</name>
    <dbReference type="NCBI Taxonomy" id="261477"/>
    <lineage>
        <taxon>Bacteria</taxon>
        <taxon>Bacillati</taxon>
        <taxon>Actinomycetota</taxon>
        <taxon>Actinomycetes</taxon>
        <taxon>Mycobacteriales</taxon>
        <taxon>Nocardiaceae</taxon>
        <taxon>Nocardia</taxon>
    </lineage>
</organism>
<protein>
    <submittedName>
        <fullName evidence="2">Transposase InsO family protein</fullName>
    </submittedName>
</protein>
<reference evidence="2 3" key="1">
    <citation type="submission" date="2023-07" db="EMBL/GenBank/DDBJ databases">
        <title>Sorghum-associated microbial communities from plants grown in Nebraska, USA.</title>
        <authorList>
            <person name="Schachtman D."/>
        </authorList>
    </citation>
    <scope>NUCLEOTIDE SEQUENCE [LARGE SCALE GENOMIC DNA]</scope>
    <source>
        <strain evidence="2 3">4272</strain>
    </source>
</reference>
<evidence type="ECO:0000313" key="2">
    <source>
        <dbReference type="EMBL" id="MDR7168288.1"/>
    </source>
</evidence>